<dbReference type="AlphaFoldDB" id="A0AAE1WR17"/>
<gene>
    <name evidence="10" type="ORF">Sango_1270500</name>
</gene>
<dbReference type="Pfam" id="PF00067">
    <property type="entry name" value="p450"/>
    <property type="match status" value="1"/>
</dbReference>
<dbReference type="FunFam" id="1.10.630.10:FF:000081">
    <property type="entry name" value="Cytochrome P450 CYP81N5"/>
    <property type="match status" value="1"/>
</dbReference>
<dbReference type="EMBL" id="JACGWL010000007">
    <property type="protein sequence ID" value="KAK4397950.1"/>
    <property type="molecule type" value="Genomic_DNA"/>
</dbReference>
<keyword evidence="5 9" id="KW-0560">Oxidoreductase</keyword>
<comment type="similarity">
    <text evidence="2 9">Belongs to the cytochrome P450 family.</text>
</comment>
<dbReference type="InterPro" id="IPR036396">
    <property type="entry name" value="Cyt_P450_sf"/>
</dbReference>
<reference evidence="10" key="1">
    <citation type="submission" date="2020-06" db="EMBL/GenBank/DDBJ databases">
        <authorList>
            <person name="Li T."/>
            <person name="Hu X."/>
            <person name="Zhang T."/>
            <person name="Song X."/>
            <person name="Zhang H."/>
            <person name="Dai N."/>
            <person name="Sheng W."/>
            <person name="Hou X."/>
            <person name="Wei L."/>
        </authorList>
    </citation>
    <scope>NUCLEOTIDE SEQUENCE</scope>
    <source>
        <strain evidence="10">K16</strain>
        <tissue evidence="10">Leaf</tissue>
    </source>
</reference>
<dbReference type="Proteomes" id="UP001289374">
    <property type="component" value="Unassembled WGS sequence"/>
</dbReference>
<dbReference type="Gene3D" id="1.10.630.10">
    <property type="entry name" value="Cytochrome P450"/>
    <property type="match status" value="1"/>
</dbReference>
<dbReference type="GO" id="GO:0016020">
    <property type="term" value="C:membrane"/>
    <property type="evidence" value="ECO:0007669"/>
    <property type="project" value="UniProtKB-SubCell"/>
</dbReference>
<evidence type="ECO:0000313" key="11">
    <source>
        <dbReference type="Proteomes" id="UP001289374"/>
    </source>
</evidence>
<dbReference type="PANTHER" id="PTHR47947:SF24">
    <property type="entry name" value="ISOFLAVONE 2'-HYDROXYLASE-LIKE"/>
    <property type="match status" value="1"/>
</dbReference>
<dbReference type="GO" id="GO:0020037">
    <property type="term" value="F:heme binding"/>
    <property type="evidence" value="ECO:0007669"/>
    <property type="project" value="InterPro"/>
</dbReference>
<comment type="cofactor">
    <cofactor evidence="8">
        <name>heme</name>
        <dbReference type="ChEBI" id="CHEBI:30413"/>
    </cofactor>
</comment>
<protein>
    <submittedName>
        <fullName evidence="10">Cytochrome</fullName>
    </submittedName>
</protein>
<accession>A0AAE1WR17</accession>
<comment type="subcellular location">
    <subcellularLocation>
        <location evidence="1">Membrane</location>
        <topology evidence="1">Single-pass membrane protein</topology>
    </subcellularLocation>
</comment>
<dbReference type="InterPro" id="IPR001128">
    <property type="entry name" value="Cyt_P450"/>
</dbReference>
<evidence type="ECO:0000256" key="4">
    <source>
        <dbReference type="ARBA" id="ARBA00022723"/>
    </source>
</evidence>
<keyword evidence="6 8" id="KW-0408">Iron</keyword>
<reference evidence="10" key="2">
    <citation type="journal article" date="2024" name="Plant">
        <title>Genomic evolution and insights into agronomic trait innovations of Sesamum species.</title>
        <authorList>
            <person name="Miao H."/>
            <person name="Wang L."/>
            <person name="Qu L."/>
            <person name="Liu H."/>
            <person name="Sun Y."/>
            <person name="Le M."/>
            <person name="Wang Q."/>
            <person name="Wei S."/>
            <person name="Zheng Y."/>
            <person name="Lin W."/>
            <person name="Duan Y."/>
            <person name="Cao H."/>
            <person name="Xiong S."/>
            <person name="Wang X."/>
            <person name="Wei L."/>
            <person name="Li C."/>
            <person name="Ma Q."/>
            <person name="Ju M."/>
            <person name="Zhao R."/>
            <person name="Li G."/>
            <person name="Mu C."/>
            <person name="Tian Q."/>
            <person name="Mei H."/>
            <person name="Zhang T."/>
            <person name="Gao T."/>
            <person name="Zhang H."/>
        </authorList>
    </citation>
    <scope>NUCLEOTIDE SEQUENCE</scope>
    <source>
        <strain evidence="10">K16</strain>
    </source>
</reference>
<evidence type="ECO:0000256" key="9">
    <source>
        <dbReference type="RuleBase" id="RU000461"/>
    </source>
</evidence>
<proteinExistence type="inferred from homology"/>
<dbReference type="GO" id="GO:0004497">
    <property type="term" value="F:monooxygenase activity"/>
    <property type="evidence" value="ECO:0007669"/>
    <property type="project" value="UniProtKB-KW"/>
</dbReference>
<organism evidence="10 11">
    <name type="scientific">Sesamum angolense</name>
    <dbReference type="NCBI Taxonomy" id="2727404"/>
    <lineage>
        <taxon>Eukaryota</taxon>
        <taxon>Viridiplantae</taxon>
        <taxon>Streptophyta</taxon>
        <taxon>Embryophyta</taxon>
        <taxon>Tracheophyta</taxon>
        <taxon>Spermatophyta</taxon>
        <taxon>Magnoliopsida</taxon>
        <taxon>eudicotyledons</taxon>
        <taxon>Gunneridae</taxon>
        <taxon>Pentapetalae</taxon>
        <taxon>asterids</taxon>
        <taxon>lamiids</taxon>
        <taxon>Lamiales</taxon>
        <taxon>Pedaliaceae</taxon>
        <taxon>Sesamum</taxon>
    </lineage>
</organism>
<dbReference type="GO" id="GO:0016705">
    <property type="term" value="F:oxidoreductase activity, acting on paired donors, with incorporation or reduction of molecular oxygen"/>
    <property type="evidence" value="ECO:0007669"/>
    <property type="project" value="InterPro"/>
</dbReference>
<dbReference type="InterPro" id="IPR017972">
    <property type="entry name" value="Cyt_P450_CS"/>
</dbReference>
<dbReference type="GO" id="GO:0005506">
    <property type="term" value="F:iron ion binding"/>
    <property type="evidence" value="ECO:0007669"/>
    <property type="project" value="InterPro"/>
</dbReference>
<dbReference type="CDD" id="cd20653">
    <property type="entry name" value="CYP81"/>
    <property type="match status" value="1"/>
</dbReference>
<keyword evidence="7 9" id="KW-0503">Monooxygenase</keyword>
<dbReference type="PRINTS" id="PR00463">
    <property type="entry name" value="EP450I"/>
</dbReference>
<dbReference type="InterPro" id="IPR002401">
    <property type="entry name" value="Cyt_P450_E_grp-I"/>
</dbReference>
<sequence length="508" mass="58131">MNSASLSHLAMDVIHLLFLPLLFLALYTITQHFLHKLLNLPPTPFPNLPFIGHIYFFTKSTPFHRALSEVSRRHGPILFLRLGSRPVLLVSSPSAARECFTKNDIIFANRPNLLNGKHFGYNFTSLAWASYGDHWRNLRSISALELLSSHKLNLLSSIPANEARTLISKLLKNNNPSKDVDMRKLFFEHTYNIVTRMITGRVGVENSKEAEMFQEIVAEMSRLTLEANVADFLPFTRWFGFGSVERKLSLVQEKRDRFMENVIEERRREEESDGGGKQKSLIQVLLDLQREEPEYYTDETIRNLFLVLVQGASHTSSNTLEWAFSLLLQHPDILARARAEIDNLVGKDRLVRESDITKIPYLRCIINETLRMHPAAPLLTPHCSSQTCNVRGFRVPRGTILLVNAWDIQNDPRTWDDPEKFVPERFEGLDEGKNDFKYFPFGWGRRGCPGENMAKQMVGLALGSLIQCFEWENVGEIDMTEGKGVITPKVQPLRARCIPRPFVVDLLS</sequence>
<dbReference type="PRINTS" id="PR00385">
    <property type="entry name" value="P450"/>
</dbReference>
<evidence type="ECO:0000256" key="1">
    <source>
        <dbReference type="ARBA" id="ARBA00004167"/>
    </source>
</evidence>
<dbReference type="PROSITE" id="PS00086">
    <property type="entry name" value="CYTOCHROME_P450"/>
    <property type="match status" value="1"/>
</dbReference>
<dbReference type="InterPro" id="IPR050651">
    <property type="entry name" value="Plant_Cytochrome_P450_Monoox"/>
</dbReference>
<evidence type="ECO:0000256" key="8">
    <source>
        <dbReference type="PIRSR" id="PIRSR602401-1"/>
    </source>
</evidence>
<evidence type="ECO:0000256" key="7">
    <source>
        <dbReference type="ARBA" id="ARBA00023033"/>
    </source>
</evidence>
<evidence type="ECO:0000256" key="5">
    <source>
        <dbReference type="ARBA" id="ARBA00023002"/>
    </source>
</evidence>
<dbReference type="SUPFAM" id="SSF48264">
    <property type="entry name" value="Cytochrome P450"/>
    <property type="match status" value="1"/>
</dbReference>
<name>A0AAE1WR17_9LAMI</name>
<keyword evidence="4 8" id="KW-0479">Metal-binding</keyword>
<keyword evidence="11" id="KW-1185">Reference proteome</keyword>
<feature type="binding site" description="axial binding residue" evidence="8">
    <location>
        <position position="448"/>
    </location>
    <ligand>
        <name>heme</name>
        <dbReference type="ChEBI" id="CHEBI:30413"/>
    </ligand>
    <ligandPart>
        <name>Fe</name>
        <dbReference type="ChEBI" id="CHEBI:18248"/>
    </ligandPart>
</feature>
<evidence type="ECO:0000256" key="3">
    <source>
        <dbReference type="ARBA" id="ARBA00022617"/>
    </source>
</evidence>
<evidence type="ECO:0000256" key="6">
    <source>
        <dbReference type="ARBA" id="ARBA00023004"/>
    </source>
</evidence>
<dbReference type="PANTHER" id="PTHR47947">
    <property type="entry name" value="CYTOCHROME P450 82C3-RELATED"/>
    <property type="match status" value="1"/>
</dbReference>
<evidence type="ECO:0000256" key="2">
    <source>
        <dbReference type="ARBA" id="ARBA00010617"/>
    </source>
</evidence>
<keyword evidence="3 8" id="KW-0349">Heme</keyword>
<comment type="caution">
    <text evidence="10">The sequence shown here is derived from an EMBL/GenBank/DDBJ whole genome shotgun (WGS) entry which is preliminary data.</text>
</comment>
<evidence type="ECO:0000313" key="10">
    <source>
        <dbReference type="EMBL" id="KAK4397950.1"/>
    </source>
</evidence>